<proteinExistence type="predicted"/>
<keyword evidence="2" id="KW-0812">Transmembrane</keyword>
<sequence>MQRRVTLLAVNLKPSAIQTGSARQIMKDMKTTRGSDVRITHGKTRRVCGSAKTLGSGPSTSVPTHTDRECCIDAPGSTAGIRPCDGIDAGNHYCCDDGSDGIGSYACCDNSSDVFILGSSIPSVVALMPLSQTSTSTTASATGIQSSSAPAGTSSSGSVTSSETAVGLGVGLGVGIPVSVAVAGLIWFFTWRARREDHQRRGAAIESSYDAGSGQSGGVAGMASIQGYSQVPQHQQPGLHAAADGLSKYEVDGGTLPQEMQTPLPPVELPGTLRTELP</sequence>
<keyword evidence="4" id="KW-1185">Reference proteome</keyword>
<feature type="region of interest" description="Disordered" evidence="1">
    <location>
        <begin position="139"/>
        <end position="160"/>
    </location>
</feature>
<evidence type="ECO:0000313" key="4">
    <source>
        <dbReference type="Proteomes" id="UP000078576"/>
    </source>
</evidence>
<evidence type="ECO:0000256" key="1">
    <source>
        <dbReference type="SAM" id="MobiDB-lite"/>
    </source>
</evidence>
<gene>
    <name evidence="3" type="ORF">VP1G_10391</name>
</gene>
<keyword evidence="2" id="KW-0472">Membrane</keyword>
<feature type="region of interest" description="Disordered" evidence="1">
    <location>
        <begin position="250"/>
        <end position="278"/>
    </location>
</feature>
<dbReference type="OrthoDB" id="5215637at2759"/>
<evidence type="ECO:0000256" key="2">
    <source>
        <dbReference type="SAM" id="Phobius"/>
    </source>
</evidence>
<organism evidence="3 4">
    <name type="scientific">Cytospora mali</name>
    <name type="common">Apple Valsa canker fungus</name>
    <name type="synonym">Valsa mali</name>
    <dbReference type="NCBI Taxonomy" id="578113"/>
    <lineage>
        <taxon>Eukaryota</taxon>
        <taxon>Fungi</taxon>
        <taxon>Dikarya</taxon>
        <taxon>Ascomycota</taxon>
        <taxon>Pezizomycotina</taxon>
        <taxon>Sordariomycetes</taxon>
        <taxon>Sordariomycetidae</taxon>
        <taxon>Diaporthales</taxon>
        <taxon>Cytosporaceae</taxon>
        <taxon>Cytospora</taxon>
    </lineage>
</organism>
<dbReference type="AlphaFoldDB" id="A0A194VHA6"/>
<evidence type="ECO:0000313" key="3">
    <source>
        <dbReference type="EMBL" id="KUI63249.1"/>
    </source>
</evidence>
<feature type="transmembrane region" description="Helical" evidence="2">
    <location>
        <begin position="165"/>
        <end position="191"/>
    </location>
</feature>
<dbReference type="STRING" id="694573.A0A194VHA6"/>
<accession>A0A194VHA6</accession>
<dbReference type="EMBL" id="KN714879">
    <property type="protein sequence ID" value="KUI63249.1"/>
    <property type="molecule type" value="Genomic_DNA"/>
</dbReference>
<reference evidence="4" key="1">
    <citation type="submission" date="2014-12" db="EMBL/GenBank/DDBJ databases">
        <title>Genome Sequence of Valsa Canker Pathogens Uncovers a Specific Adaption of Colonization on Woody Bark.</title>
        <authorList>
            <person name="Yin Z."/>
            <person name="Liu H."/>
            <person name="Gao X."/>
            <person name="Li Z."/>
            <person name="Song N."/>
            <person name="Ke X."/>
            <person name="Dai Q."/>
            <person name="Wu Y."/>
            <person name="Sun Y."/>
            <person name="Xu J.-R."/>
            <person name="Kang Z.K."/>
            <person name="Wang L."/>
            <person name="Huang L."/>
        </authorList>
    </citation>
    <scope>NUCLEOTIDE SEQUENCE [LARGE SCALE GENOMIC DNA]</scope>
    <source>
        <strain evidence="4">SXYL134</strain>
    </source>
</reference>
<name>A0A194VHA6_CYTMA</name>
<protein>
    <submittedName>
        <fullName evidence="3">Uncharacterized protein</fullName>
    </submittedName>
</protein>
<keyword evidence="2" id="KW-1133">Transmembrane helix</keyword>
<dbReference type="Proteomes" id="UP000078576">
    <property type="component" value="Unassembled WGS sequence"/>
</dbReference>